<keyword evidence="2" id="KW-0732">Signal</keyword>
<feature type="domain" description="SnoaL-like" evidence="3">
    <location>
        <begin position="197"/>
        <end position="293"/>
    </location>
</feature>
<dbReference type="Pfam" id="PF12680">
    <property type="entry name" value="SnoaL_2"/>
    <property type="match status" value="2"/>
</dbReference>
<dbReference type="GO" id="GO:0030638">
    <property type="term" value="P:polyketide metabolic process"/>
    <property type="evidence" value="ECO:0007669"/>
    <property type="project" value="InterPro"/>
</dbReference>
<evidence type="ECO:0000256" key="1">
    <source>
        <dbReference type="SAM" id="MobiDB-lite"/>
    </source>
</evidence>
<feature type="chain" id="PRO_5012156049" description="SnoaL-like domain-containing protein" evidence="2">
    <location>
        <begin position="31"/>
        <end position="315"/>
    </location>
</feature>
<dbReference type="PANTHER" id="PTHR38436">
    <property type="entry name" value="POLYKETIDE CYCLASE SNOAL-LIKE DOMAIN"/>
    <property type="match status" value="1"/>
</dbReference>
<sequence>MSNLRRRAAWMTVPAAAALLLTACSNDAESATPSSSTTSTSVVAEQGDQLESNKTIVTDFYELAFNSRQVQQAADRYIGDVYIQHNPTAADGAAGFVSGIGGYVEATPGLHVEITRVFAEGDLVALQSHTTSAPGDRGQAVFDIFRVDNGKIVEHWDAIQDVPETSANPNTMFDGPTSSPSKSSEVLERNTANALTFLQLAFNEGKAAEAADQLVGPTYTQHNPSFADGKDAFVTALAGIEPVTGDKATKFPRTVAEGDFVFVQTFASSGGGTAGSGSMDIFRFDENGKIVEHWDAVQDYPSTTASGNTVWDDGR</sequence>
<gene>
    <name evidence="4" type="ORF">CHR55_06070</name>
</gene>
<organism evidence="4 5">
    <name type="scientific">Rhodococcus qingshengii</name>
    <dbReference type="NCBI Taxonomy" id="334542"/>
    <lineage>
        <taxon>Bacteria</taxon>
        <taxon>Bacillati</taxon>
        <taxon>Actinomycetota</taxon>
        <taxon>Actinomycetes</taxon>
        <taxon>Mycobacteriales</taxon>
        <taxon>Nocardiaceae</taxon>
        <taxon>Rhodococcus</taxon>
        <taxon>Rhodococcus erythropolis group</taxon>
    </lineage>
</organism>
<dbReference type="Gene3D" id="3.10.450.50">
    <property type="match status" value="2"/>
</dbReference>
<dbReference type="PANTHER" id="PTHR38436:SF1">
    <property type="entry name" value="ESTER CYCLASE"/>
    <property type="match status" value="1"/>
</dbReference>
<evidence type="ECO:0000256" key="2">
    <source>
        <dbReference type="SAM" id="SignalP"/>
    </source>
</evidence>
<dbReference type="InterPro" id="IPR009959">
    <property type="entry name" value="Cyclase_SnoaL-like"/>
</dbReference>
<dbReference type="InterPro" id="IPR032710">
    <property type="entry name" value="NTF2-like_dom_sf"/>
</dbReference>
<evidence type="ECO:0000259" key="3">
    <source>
        <dbReference type="Pfam" id="PF12680"/>
    </source>
</evidence>
<proteinExistence type="predicted"/>
<reference evidence="4 5" key="1">
    <citation type="submission" date="2017-07" db="EMBL/GenBank/DDBJ databases">
        <title>Draft sequence of Rhodococcus enclensis 23b-28.</title>
        <authorList>
            <person name="Besaury L."/>
            <person name="Sancelme M."/>
            <person name="Amato P."/>
            <person name="Lallement A."/>
            <person name="Delort A.-M."/>
        </authorList>
    </citation>
    <scope>NUCLEOTIDE SEQUENCE [LARGE SCALE GENOMIC DNA]</scope>
    <source>
        <strain evidence="4 5">23b-28</strain>
    </source>
</reference>
<evidence type="ECO:0000313" key="5">
    <source>
        <dbReference type="Proteomes" id="UP000230886"/>
    </source>
</evidence>
<dbReference type="InterPro" id="IPR037401">
    <property type="entry name" value="SnoaL-like"/>
</dbReference>
<accession>A0A2A5JFF9</accession>
<dbReference type="PROSITE" id="PS51257">
    <property type="entry name" value="PROKAR_LIPOPROTEIN"/>
    <property type="match status" value="1"/>
</dbReference>
<dbReference type="EMBL" id="NOVD01000003">
    <property type="protein sequence ID" value="PCK28007.1"/>
    <property type="molecule type" value="Genomic_DNA"/>
</dbReference>
<dbReference type="Proteomes" id="UP000230886">
    <property type="component" value="Unassembled WGS sequence"/>
</dbReference>
<evidence type="ECO:0000313" key="4">
    <source>
        <dbReference type="EMBL" id="PCK28007.1"/>
    </source>
</evidence>
<feature type="region of interest" description="Disordered" evidence="1">
    <location>
        <begin position="164"/>
        <end position="184"/>
    </location>
</feature>
<name>A0A2A5JFF9_RHOSG</name>
<comment type="caution">
    <text evidence="4">The sequence shown here is derived from an EMBL/GenBank/DDBJ whole genome shotgun (WGS) entry which is preliminary data.</text>
</comment>
<dbReference type="SUPFAM" id="SSF54427">
    <property type="entry name" value="NTF2-like"/>
    <property type="match status" value="2"/>
</dbReference>
<dbReference type="AlphaFoldDB" id="A0A2A5JFF9"/>
<feature type="domain" description="SnoaL-like" evidence="3">
    <location>
        <begin position="57"/>
        <end position="155"/>
    </location>
</feature>
<protein>
    <recommendedName>
        <fullName evidence="3">SnoaL-like domain-containing protein</fullName>
    </recommendedName>
</protein>
<feature type="signal peptide" evidence="2">
    <location>
        <begin position="1"/>
        <end position="30"/>
    </location>
</feature>